<feature type="compositionally biased region" description="Low complexity" evidence="1">
    <location>
        <begin position="98"/>
        <end position="119"/>
    </location>
</feature>
<dbReference type="InterPro" id="IPR036047">
    <property type="entry name" value="F-box-like_dom_sf"/>
</dbReference>
<keyword evidence="3" id="KW-1185">Reference proteome</keyword>
<comment type="caution">
    <text evidence="2">The sequence shown here is derived from an EMBL/GenBank/DDBJ whole genome shotgun (WGS) entry which is preliminary data.</text>
</comment>
<gene>
    <name evidence="2" type="ORF">CKAN_02199300</name>
</gene>
<sequence>MDEEGWSSCDATDLCGSRLLHSLSDDVLSIISTFLFPRDLCNLSLCCRSLAFSDKLWLVQCSITNLLHPRDLLKWRSSLSSYRVLCRFLLSARPLLSSSSRSASSPSSPAASPLSAAPPASTPGPSCGPQSSRSPPGPTDPCNSSSAGGSDLLHPGLVNSIDPNCNILFLEVEPCLFVSASAPAVPFNGLDLEDEQMLLELVADQVPDSLNSCFPLFFPHSMEEEAGGGGLGLLEEGRSYLINMYNNLRGIAKRILEPPDEFCFKLQSELRCHRRRLHHHHHRDQEENGFAYLYRWNKTAFGKSNCRNEASIFSTSCTRERERRGSRLLGGRGRFFWLPPRGGHLKMSLSLP</sequence>
<accession>A0A3S3ND58</accession>
<dbReference type="EMBL" id="QPKB01000009">
    <property type="protein sequence ID" value="RWR92769.1"/>
    <property type="molecule type" value="Genomic_DNA"/>
</dbReference>
<dbReference type="AlphaFoldDB" id="A0A3S3ND58"/>
<dbReference type="PANTHER" id="PTHR31370:SF2">
    <property type="entry name" value="OS08G0105100 PROTEIN"/>
    <property type="match status" value="1"/>
</dbReference>
<dbReference type="Proteomes" id="UP000283530">
    <property type="component" value="Unassembled WGS sequence"/>
</dbReference>
<evidence type="ECO:0000313" key="3">
    <source>
        <dbReference type="Proteomes" id="UP000283530"/>
    </source>
</evidence>
<evidence type="ECO:0000256" key="1">
    <source>
        <dbReference type="SAM" id="MobiDB-lite"/>
    </source>
</evidence>
<feature type="region of interest" description="Disordered" evidence="1">
    <location>
        <begin position="98"/>
        <end position="147"/>
    </location>
</feature>
<reference evidence="2 3" key="1">
    <citation type="journal article" date="2019" name="Nat. Plants">
        <title>Stout camphor tree genome fills gaps in understanding of flowering plant genome evolution.</title>
        <authorList>
            <person name="Chaw S.M."/>
            <person name="Liu Y.C."/>
            <person name="Wu Y.W."/>
            <person name="Wang H.Y."/>
            <person name="Lin C.I."/>
            <person name="Wu C.S."/>
            <person name="Ke H.M."/>
            <person name="Chang L.Y."/>
            <person name="Hsu C.Y."/>
            <person name="Yang H.T."/>
            <person name="Sudianto E."/>
            <person name="Hsu M.H."/>
            <person name="Wu K.P."/>
            <person name="Wang L.N."/>
            <person name="Leebens-Mack J.H."/>
            <person name="Tsai I.J."/>
        </authorList>
    </citation>
    <scope>NUCLEOTIDE SEQUENCE [LARGE SCALE GENOMIC DNA]</scope>
    <source>
        <strain evidence="3">cv. Chaw 1501</strain>
        <tissue evidence="2">Young leaves</tissue>
    </source>
</reference>
<dbReference type="InterPro" id="IPR040275">
    <property type="entry name" value="At5g39450-like"/>
</dbReference>
<evidence type="ECO:0000313" key="2">
    <source>
        <dbReference type="EMBL" id="RWR92769.1"/>
    </source>
</evidence>
<dbReference type="OrthoDB" id="3219396at2759"/>
<protein>
    <submittedName>
        <fullName evidence="2">F-box protein</fullName>
    </submittedName>
</protein>
<dbReference type="PANTHER" id="PTHR31370">
    <property type="entry name" value="F-BOX PROTEIN FAMILY-LIKE"/>
    <property type="match status" value="1"/>
</dbReference>
<dbReference type="SUPFAM" id="SSF81383">
    <property type="entry name" value="F-box domain"/>
    <property type="match status" value="1"/>
</dbReference>
<organism evidence="2 3">
    <name type="scientific">Cinnamomum micranthum f. kanehirae</name>
    <dbReference type="NCBI Taxonomy" id="337451"/>
    <lineage>
        <taxon>Eukaryota</taxon>
        <taxon>Viridiplantae</taxon>
        <taxon>Streptophyta</taxon>
        <taxon>Embryophyta</taxon>
        <taxon>Tracheophyta</taxon>
        <taxon>Spermatophyta</taxon>
        <taxon>Magnoliopsida</taxon>
        <taxon>Magnoliidae</taxon>
        <taxon>Laurales</taxon>
        <taxon>Lauraceae</taxon>
        <taxon>Cinnamomum</taxon>
    </lineage>
</organism>
<name>A0A3S3ND58_9MAGN</name>
<dbReference type="CDD" id="cd09917">
    <property type="entry name" value="F-box_SF"/>
    <property type="match status" value="1"/>
</dbReference>
<proteinExistence type="predicted"/>